<name>A0A821V043_9BILA</name>
<dbReference type="Proteomes" id="UP000663873">
    <property type="component" value="Unassembled WGS sequence"/>
</dbReference>
<organism evidence="1 2">
    <name type="scientific">Rotaria socialis</name>
    <dbReference type="NCBI Taxonomy" id="392032"/>
    <lineage>
        <taxon>Eukaryota</taxon>
        <taxon>Metazoa</taxon>
        <taxon>Spiralia</taxon>
        <taxon>Gnathifera</taxon>
        <taxon>Rotifera</taxon>
        <taxon>Eurotatoria</taxon>
        <taxon>Bdelloidea</taxon>
        <taxon>Philodinida</taxon>
        <taxon>Philodinidae</taxon>
        <taxon>Rotaria</taxon>
    </lineage>
</organism>
<protein>
    <submittedName>
        <fullName evidence="1">Uncharacterized protein</fullName>
    </submittedName>
</protein>
<dbReference type="EMBL" id="CAJOBP010076237">
    <property type="protein sequence ID" value="CAF4899491.1"/>
    <property type="molecule type" value="Genomic_DNA"/>
</dbReference>
<evidence type="ECO:0000313" key="2">
    <source>
        <dbReference type="Proteomes" id="UP000663873"/>
    </source>
</evidence>
<sequence>AGDLDKLRHCFQHGIKPPLFHYERRQMNVIQANNDLGDNDLEVTILRGINLPVPTGFSSATLET</sequence>
<comment type="caution">
    <text evidence="1">The sequence shown here is derived from an EMBL/GenBank/DDBJ whole genome shotgun (WGS) entry which is preliminary data.</text>
</comment>
<feature type="non-terminal residue" evidence="1">
    <location>
        <position position="64"/>
    </location>
</feature>
<gene>
    <name evidence="1" type="ORF">UJA718_LOCUS45453</name>
</gene>
<accession>A0A821V043</accession>
<dbReference type="InterPro" id="IPR039725">
    <property type="entry name" value="CC2D1A/B"/>
</dbReference>
<dbReference type="AlphaFoldDB" id="A0A821V043"/>
<dbReference type="PANTHER" id="PTHR13076:SF9">
    <property type="entry name" value="COILED-COIL AND C2 DOMAIN-CONTAINING PROTEIN 1-LIKE"/>
    <property type="match status" value="1"/>
</dbReference>
<evidence type="ECO:0000313" key="1">
    <source>
        <dbReference type="EMBL" id="CAF4899491.1"/>
    </source>
</evidence>
<keyword evidence="2" id="KW-1185">Reference proteome</keyword>
<proteinExistence type="predicted"/>
<dbReference type="PANTHER" id="PTHR13076">
    <property type="entry name" value="COILED-COIL AND C2 DOMAIN-CONTAINING PROTEIN 1-LIKE"/>
    <property type="match status" value="1"/>
</dbReference>
<dbReference type="GO" id="GO:0001227">
    <property type="term" value="F:DNA-binding transcription repressor activity, RNA polymerase II-specific"/>
    <property type="evidence" value="ECO:0007669"/>
    <property type="project" value="InterPro"/>
</dbReference>
<reference evidence="1" key="1">
    <citation type="submission" date="2021-02" db="EMBL/GenBank/DDBJ databases">
        <authorList>
            <person name="Nowell W R."/>
        </authorList>
    </citation>
    <scope>NUCLEOTIDE SEQUENCE</scope>
</reference>
<feature type="non-terminal residue" evidence="1">
    <location>
        <position position="1"/>
    </location>
</feature>